<dbReference type="EMBL" id="JANGAB010000003">
    <property type="protein sequence ID" value="MCQ4949649.1"/>
    <property type="molecule type" value="Genomic_DNA"/>
</dbReference>
<organism evidence="4 5">
    <name type="scientific">Bittarella massiliensis</name>
    <name type="common">ex Durand et al. 2017</name>
    <dbReference type="NCBI Taxonomy" id="1720313"/>
    <lineage>
        <taxon>Bacteria</taxon>
        <taxon>Bacillati</taxon>
        <taxon>Bacillota</taxon>
        <taxon>Clostridia</taxon>
        <taxon>Eubacteriales</taxon>
        <taxon>Oscillospiraceae</taxon>
        <taxon>Bittarella (ex Durand et al. 2017)</taxon>
    </lineage>
</organism>
<dbReference type="AlphaFoldDB" id="A0AAW5KFC5"/>
<gene>
    <name evidence="4" type="primary">spoIIID</name>
    <name evidence="4" type="ORF">NE646_08200</name>
</gene>
<name>A0AAW5KFC5_9FIRM</name>
<dbReference type="Proteomes" id="UP001205063">
    <property type="component" value="Unassembled WGS sequence"/>
</dbReference>
<dbReference type="RefSeq" id="WP_185915973.1">
    <property type="nucleotide sequence ID" value="NZ_JACMSD010000004.1"/>
</dbReference>
<keyword evidence="2" id="KW-0238">DNA-binding</keyword>
<evidence type="ECO:0000313" key="4">
    <source>
        <dbReference type="EMBL" id="MCQ4949649.1"/>
    </source>
</evidence>
<evidence type="ECO:0000313" key="5">
    <source>
        <dbReference type="Proteomes" id="UP001205063"/>
    </source>
</evidence>
<evidence type="ECO:0000256" key="3">
    <source>
        <dbReference type="ARBA" id="ARBA00023163"/>
    </source>
</evidence>
<proteinExistence type="predicted"/>
<evidence type="ECO:0000256" key="1">
    <source>
        <dbReference type="ARBA" id="ARBA00023015"/>
    </source>
</evidence>
<dbReference type="InterPro" id="IPR014208">
    <property type="entry name" value="Spore_III_D"/>
</dbReference>
<dbReference type="GO" id="GO:0003677">
    <property type="term" value="F:DNA binding"/>
    <property type="evidence" value="ECO:0007669"/>
    <property type="project" value="UniProtKB-KW"/>
</dbReference>
<reference evidence="4" key="1">
    <citation type="submission" date="2022-06" db="EMBL/GenBank/DDBJ databases">
        <title>Isolation of gut microbiota from human fecal samples.</title>
        <authorList>
            <person name="Pamer E.G."/>
            <person name="Barat B."/>
            <person name="Waligurski E."/>
            <person name="Medina S."/>
            <person name="Paddock L."/>
            <person name="Mostad J."/>
        </authorList>
    </citation>
    <scope>NUCLEOTIDE SEQUENCE</scope>
    <source>
        <strain evidence="4">DFI.7.96</strain>
    </source>
</reference>
<protein>
    <submittedName>
        <fullName evidence="4">Sporulation transcriptional regulator SpoIIID</fullName>
    </submittedName>
</protein>
<dbReference type="InterPro" id="IPR018356">
    <property type="entry name" value="Tscrpt_reg_HTH_DeoR_CS"/>
</dbReference>
<evidence type="ECO:0000256" key="2">
    <source>
        <dbReference type="ARBA" id="ARBA00023125"/>
    </source>
</evidence>
<accession>A0AAW5KFC5</accession>
<dbReference type="NCBIfam" id="TIGR02844">
    <property type="entry name" value="spore_III_D"/>
    <property type="match status" value="1"/>
</dbReference>
<comment type="caution">
    <text evidence="4">The sequence shown here is derived from an EMBL/GenBank/DDBJ whole genome shotgun (WGS) entry which is preliminary data.</text>
</comment>
<dbReference type="Pfam" id="PF12116">
    <property type="entry name" value="SpoIIID"/>
    <property type="match status" value="1"/>
</dbReference>
<keyword evidence="3" id="KW-0804">Transcription</keyword>
<sequence>MKGNVEERAISLGNFIVENKTTVRHAAKAFGVSKSTVHKDVSDRLKKLNPALCREVKKVLEINKQERHIRGGLATRHKYQVLKEEEE</sequence>
<keyword evidence="1" id="KW-0805">Transcription regulation</keyword>
<dbReference type="GO" id="GO:0003700">
    <property type="term" value="F:DNA-binding transcription factor activity"/>
    <property type="evidence" value="ECO:0007669"/>
    <property type="project" value="InterPro"/>
</dbReference>
<dbReference type="PROSITE" id="PS00894">
    <property type="entry name" value="HTH_DEOR_1"/>
    <property type="match status" value="1"/>
</dbReference>